<dbReference type="HAMAP" id="MF_01113">
    <property type="entry name" value="DNApol_IV"/>
    <property type="match status" value="1"/>
</dbReference>
<dbReference type="InterPro" id="IPR043128">
    <property type="entry name" value="Rev_trsase/Diguanyl_cyclase"/>
</dbReference>
<dbReference type="InterPro" id="IPR053848">
    <property type="entry name" value="IMS_HHH_1"/>
</dbReference>
<dbReference type="CDD" id="cd03586">
    <property type="entry name" value="PolY_Pol_IV_kappa"/>
    <property type="match status" value="1"/>
</dbReference>
<dbReference type="NCBIfam" id="NF003015">
    <property type="entry name" value="PRK03858.1"/>
    <property type="match status" value="1"/>
</dbReference>
<keyword evidence="19" id="KW-1185">Reference proteome</keyword>
<evidence type="ECO:0000256" key="9">
    <source>
        <dbReference type="ARBA" id="ARBA00022763"/>
    </source>
</evidence>
<evidence type="ECO:0000256" key="14">
    <source>
        <dbReference type="ARBA" id="ARBA00025589"/>
    </source>
</evidence>
<dbReference type="InterPro" id="IPR022880">
    <property type="entry name" value="DNApol_IV"/>
</dbReference>
<dbReference type="Gene3D" id="3.30.70.270">
    <property type="match status" value="1"/>
</dbReference>
<dbReference type="EC" id="2.7.7.7" evidence="16"/>
<dbReference type="PANTHER" id="PTHR11076:SF33">
    <property type="entry name" value="DNA POLYMERASE KAPPA"/>
    <property type="match status" value="1"/>
</dbReference>
<dbReference type="SUPFAM" id="SSF100879">
    <property type="entry name" value="Lesion bypass DNA polymerase (Y-family), little finger domain"/>
    <property type="match status" value="1"/>
</dbReference>
<dbReference type="NCBIfam" id="NF002677">
    <property type="entry name" value="PRK02406.1"/>
    <property type="match status" value="1"/>
</dbReference>
<evidence type="ECO:0000256" key="15">
    <source>
        <dbReference type="ARBA" id="ARBA00049244"/>
    </source>
</evidence>
<dbReference type="InterPro" id="IPR017961">
    <property type="entry name" value="DNA_pol_Y-fam_little_finger"/>
</dbReference>
<evidence type="ECO:0000259" key="17">
    <source>
        <dbReference type="PROSITE" id="PS50173"/>
    </source>
</evidence>
<dbReference type="InterPro" id="IPR043502">
    <property type="entry name" value="DNA/RNA_pol_sf"/>
</dbReference>
<evidence type="ECO:0000256" key="7">
    <source>
        <dbReference type="ARBA" id="ARBA00022705"/>
    </source>
</evidence>
<comment type="cofactor">
    <cofactor evidence="16">
        <name>Mg(2+)</name>
        <dbReference type="ChEBI" id="CHEBI:18420"/>
    </cofactor>
    <text evidence="16">Binds 2 magnesium ions per subunit.</text>
</comment>
<comment type="similarity">
    <text evidence="2 16">Belongs to the DNA polymerase type-Y family.</text>
</comment>
<sequence>MSKIIMHVDMDAFYVSVELRRHPELKGRPVVVGGYPRGVVLSASYEARAFGVRSGMPSGQAMRLVPKLAFLQPTFDDYTAISKSIVAVFSTFTSIVEAISIDEAFLDLTGAVRMFGPAAQIGEVIRAVVSDEQRITCSVGIGPTKFVAKIASKAAKPDGLVEVPPDGVTDFLHPLPVQAMWGVGQSTTAKLNRLGVSTVGELARTPRDTLQRTFGPHAGSMLHHLAWGRDTRPVLVKAVERSIGHQETLGRDTDDPDLVRREILRMADKAARRMRKGEVLGRTITLSVRFADFTELTRSAQAPTPTDVAAEIYAVAVALYERLGIERARIRRIGVRVSGLTDRGRAERQPRLTDPARGWREAEQATDLAVGRFGPGAVRRASLGR</sequence>
<feature type="active site" evidence="16">
    <location>
        <position position="103"/>
    </location>
</feature>
<dbReference type="Gene3D" id="3.40.1170.60">
    <property type="match status" value="1"/>
</dbReference>
<keyword evidence="4 16" id="KW-0963">Cytoplasm</keyword>
<comment type="caution">
    <text evidence="18">The sequence shown here is derived from an EMBL/GenBank/DDBJ whole genome shotgun (WGS) entry which is preliminary data.</text>
</comment>
<keyword evidence="9 16" id="KW-0227">DNA damage</keyword>
<dbReference type="RefSeq" id="WP_344806606.1">
    <property type="nucleotide sequence ID" value="NZ_BAABAB010000022.1"/>
</dbReference>
<keyword evidence="6 16" id="KW-0548">Nucleotidyltransferase</keyword>
<feature type="site" description="Substrate discrimination" evidence="16">
    <location>
        <position position="14"/>
    </location>
</feature>
<dbReference type="Pfam" id="PF00817">
    <property type="entry name" value="IMS"/>
    <property type="match status" value="1"/>
</dbReference>
<dbReference type="InterPro" id="IPR001126">
    <property type="entry name" value="UmuC"/>
</dbReference>
<evidence type="ECO:0000313" key="18">
    <source>
        <dbReference type="EMBL" id="GAA3628565.1"/>
    </source>
</evidence>
<feature type="domain" description="UmuC" evidence="17">
    <location>
        <begin position="5"/>
        <end position="184"/>
    </location>
</feature>
<gene>
    <name evidence="16 18" type="primary">dinB</name>
    <name evidence="18" type="ORF">GCM10022236_33630</name>
</gene>
<evidence type="ECO:0000256" key="12">
    <source>
        <dbReference type="ARBA" id="ARBA00023125"/>
    </source>
</evidence>
<evidence type="ECO:0000256" key="16">
    <source>
        <dbReference type="HAMAP-Rule" id="MF_01113"/>
    </source>
</evidence>
<name>A0ABP7ABB6_9ACTN</name>
<dbReference type="SUPFAM" id="SSF56672">
    <property type="entry name" value="DNA/RNA polymerases"/>
    <property type="match status" value="1"/>
</dbReference>
<reference evidence="19" key="1">
    <citation type="journal article" date="2019" name="Int. J. Syst. Evol. Microbiol.">
        <title>The Global Catalogue of Microorganisms (GCM) 10K type strain sequencing project: providing services to taxonomists for standard genome sequencing and annotation.</title>
        <authorList>
            <consortium name="The Broad Institute Genomics Platform"/>
            <consortium name="The Broad Institute Genome Sequencing Center for Infectious Disease"/>
            <person name="Wu L."/>
            <person name="Ma J."/>
        </authorList>
    </citation>
    <scope>NUCLEOTIDE SEQUENCE [LARGE SCALE GENOMIC DNA]</scope>
    <source>
        <strain evidence="19">JCM 16929</strain>
    </source>
</reference>
<dbReference type="Pfam" id="PF11799">
    <property type="entry name" value="IMS_C"/>
    <property type="match status" value="1"/>
</dbReference>
<dbReference type="PROSITE" id="PS50173">
    <property type="entry name" value="UMUC"/>
    <property type="match status" value="1"/>
</dbReference>
<dbReference type="InterPro" id="IPR050116">
    <property type="entry name" value="DNA_polymerase-Y"/>
</dbReference>
<dbReference type="EMBL" id="BAABAB010000022">
    <property type="protein sequence ID" value="GAA3628565.1"/>
    <property type="molecule type" value="Genomic_DNA"/>
</dbReference>
<accession>A0ABP7ABB6</accession>
<dbReference type="Gene3D" id="3.30.1490.100">
    <property type="entry name" value="DNA polymerase, Y-family, little finger domain"/>
    <property type="match status" value="1"/>
</dbReference>
<evidence type="ECO:0000256" key="2">
    <source>
        <dbReference type="ARBA" id="ARBA00010945"/>
    </source>
</evidence>
<keyword evidence="11 16" id="KW-0239">DNA-directed DNA polymerase</keyword>
<keyword evidence="5 16" id="KW-0808">Transferase</keyword>
<evidence type="ECO:0000256" key="5">
    <source>
        <dbReference type="ARBA" id="ARBA00022679"/>
    </source>
</evidence>
<keyword evidence="13 16" id="KW-0234">DNA repair</keyword>
<evidence type="ECO:0000256" key="3">
    <source>
        <dbReference type="ARBA" id="ARBA00022457"/>
    </source>
</evidence>
<dbReference type="Pfam" id="PF21999">
    <property type="entry name" value="IMS_HHH_1"/>
    <property type="match status" value="1"/>
</dbReference>
<dbReference type="PANTHER" id="PTHR11076">
    <property type="entry name" value="DNA REPAIR POLYMERASE UMUC / TRANSFERASE FAMILY MEMBER"/>
    <property type="match status" value="1"/>
</dbReference>
<organism evidence="18 19">
    <name type="scientific">Microlunatus ginsengisoli</name>
    <dbReference type="NCBI Taxonomy" id="363863"/>
    <lineage>
        <taxon>Bacteria</taxon>
        <taxon>Bacillati</taxon>
        <taxon>Actinomycetota</taxon>
        <taxon>Actinomycetes</taxon>
        <taxon>Propionibacteriales</taxon>
        <taxon>Propionibacteriaceae</taxon>
        <taxon>Microlunatus</taxon>
    </lineage>
</organism>
<dbReference type="Gene3D" id="1.10.150.20">
    <property type="entry name" value="5' to 3' exonuclease, C-terminal subdomain"/>
    <property type="match status" value="1"/>
</dbReference>
<proteinExistence type="inferred from homology"/>
<evidence type="ECO:0000256" key="10">
    <source>
        <dbReference type="ARBA" id="ARBA00022842"/>
    </source>
</evidence>
<protein>
    <recommendedName>
        <fullName evidence="16">DNA polymerase IV</fullName>
        <shortName evidence="16">Pol IV</shortName>
        <ecNumber evidence="16">2.7.7.7</ecNumber>
    </recommendedName>
</protein>
<evidence type="ECO:0000313" key="19">
    <source>
        <dbReference type="Proteomes" id="UP001501490"/>
    </source>
</evidence>
<feature type="binding site" evidence="16">
    <location>
        <position position="102"/>
    </location>
    <ligand>
        <name>Mg(2+)</name>
        <dbReference type="ChEBI" id="CHEBI:18420"/>
    </ligand>
</feature>
<evidence type="ECO:0000256" key="8">
    <source>
        <dbReference type="ARBA" id="ARBA00022723"/>
    </source>
</evidence>
<evidence type="ECO:0000256" key="11">
    <source>
        <dbReference type="ARBA" id="ARBA00022932"/>
    </source>
</evidence>
<keyword evidence="10 16" id="KW-0460">Magnesium</keyword>
<feature type="binding site" evidence="16">
    <location>
        <position position="9"/>
    </location>
    <ligand>
        <name>Mg(2+)</name>
        <dbReference type="ChEBI" id="CHEBI:18420"/>
    </ligand>
</feature>
<keyword evidence="3 16" id="KW-0515">Mutator protein</keyword>
<keyword evidence="7 16" id="KW-0235">DNA replication</keyword>
<dbReference type="Proteomes" id="UP001501490">
    <property type="component" value="Unassembled WGS sequence"/>
</dbReference>
<evidence type="ECO:0000256" key="4">
    <source>
        <dbReference type="ARBA" id="ARBA00022490"/>
    </source>
</evidence>
<evidence type="ECO:0000256" key="6">
    <source>
        <dbReference type="ARBA" id="ARBA00022695"/>
    </source>
</evidence>
<comment type="subcellular location">
    <subcellularLocation>
        <location evidence="1 16">Cytoplasm</location>
    </subcellularLocation>
</comment>
<comment type="catalytic activity">
    <reaction evidence="15 16">
        <text>DNA(n) + a 2'-deoxyribonucleoside 5'-triphosphate = DNA(n+1) + diphosphate</text>
        <dbReference type="Rhea" id="RHEA:22508"/>
        <dbReference type="Rhea" id="RHEA-COMP:17339"/>
        <dbReference type="Rhea" id="RHEA-COMP:17340"/>
        <dbReference type="ChEBI" id="CHEBI:33019"/>
        <dbReference type="ChEBI" id="CHEBI:61560"/>
        <dbReference type="ChEBI" id="CHEBI:173112"/>
        <dbReference type="EC" id="2.7.7.7"/>
    </reaction>
</comment>
<keyword evidence="8 16" id="KW-0479">Metal-binding</keyword>
<comment type="subunit">
    <text evidence="16">Monomer.</text>
</comment>
<comment type="function">
    <text evidence="14 16">Poorly processive, error-prone DNA polymerase involved in untargeted mutagenesis. Copies undamaged DNA at stalled replication forks, which arise in vivo from mismatched or misaligned primer ends. These misaligned primers can be extended by PolIV. Exhibits no 3'-5' exonuclease (proofreading) activity. May be involved in translesional synthesis, in conjunction with the beta clamp from PolIII.</text>
</comment>
<evidence type="ECO:0000256" key="13">
    <source>
        <dbReference type="ARBA" id="ARBA00023204"/>
    </source>
</evidence>
<keyword evidence="12 16" id="KW-0238">DNA-binding</keyword>
<evidence type="ECO:0000256" key="1">
    <source>
        <dbReference type="ARBA" id="ARBA00004496"/>
    </source>
</evidence>
<dbReference type="InterPro" id="IPR036775">
    <property type="entry name" value="DNA_pol_Y-fam_lit_finger_sf"/>
</dbReference>